<dbReference type="SUPFAM" id="SSF48726">
    <property type="entry name" value="Immunoglobulin"/>
    <property type="match status" value="1"/>
</dbReference>
<feature type="domain" description="Ig-like" evidence="2">
    <location>
        <begin position="138"/>
        <end position="176"/>
    </location>
</feature>
<feature type="transmembrane region" description="Helical" evidence="1">
    <location>
        <begin position="281"/>
        <end position="305"/>
    </location>
</feature>
<accession>A0ABD0K096</accession>
<sequence length="331" mass="36195">TVAVCQGDVEVRCDTFFEGRDGRCTCTINATEADSDKCALSRPVKYVIISLFKKKPTSDLCVFQDYTTGQLDEHDSSATCSLAEPQSGNLYTLSVTVPANSAIYQGASVDCLPSCLDATFDYGLNTKYFGVPIHVDGPTDESMAITGPASIPTDGSQPVTLTCEVNDTYPVPRYTWTNVACDNGNKQKTCTFTPSFPGDDGQVVVCKAVNPQITLPAVENAGWAMFTLKFRAPTRNDRKCTPVGHPVLAAVLYFLYIPGPVYIMIAAAVRSKWPFTWRSLSIVFCMLIPECMVLYVICAVIGKMWPFDLEIAVLATACTLLVAWIVFFRQK</sequence>
<keyword evidence="1" id="KW-0812">Transmembrane</keyword>
<proteinExistence type="predicted"/>
<feature type="non-terminal residue" evidence="3">
    <location>
        <position position="1"/>
    </location>
</feature>
<keyword evidence="4" id="KW-1185">Reference proteome</keyword>
<organism evidence="3 4">
    <name type="scientific">Batillaria attramentaria</name>
    <dbReference type="NCBI Taxonomy" id="370345"/>
    <lineage>
        <taxon>Eukaryota</taxon>
        <taxon>Metazoa</taxon>
        <taxon>Spiralia</taxon>
        <taxon>Lophotrochozoa</taxon>
        <taxon>Mollusca</taxon>
        <taxon>Gastropoda</taxon>
        <taxon>Caenogastropoda</taxon>
        <taxon>Sorbeoconcha</taxon>
        <taxon>Cerithioidea</taxon>
        <taxon>Batillariidae</taxon>
        <taxon>Batillaria</taxon>
    </lineage>
</organism>
<feature type="transmembrane region" description="Helical" evidence="1">
    <location>
        <begin position="247"/>
        <end position="269"/>
    </location>
</feature>
<evidence type="ECO:0000256" key="1">
    <source>
        <dbReference type="SAM" id="Phobius"/>
    </source>
</evidence>
<keyword evidence="1" id="KW-1133">Transmembrane helix</keyword>
<protein>
    <recommendedName>
        <fullName evidence="2">Ig-like domain-containing protein</fullName>
    </recommendedName>
</protein>
<gene>
    <name evidence="3" type="ORF">BaRGS_00028526</name>
</gene>
<dbReference type="AlphaFoldDB" id="A0ABD0K096"/>
<dbReference type="InterPro" id="IPR007110">
    <property type="entry name" value="Ig-like_dom"/>
</dbReference>
<evidence type="ECO:0000313" key="3">
    <source>
        <dbReference type="EMBL" id="KAK7480250.1"/>
    </source>
</evidence>
<keyword evidence="1" id="KW-0472">Membrane</keyword>
<dbReference type="PROSITE" id="PS50835">
    <property type="entry name" value="IG_LIKE"/>
    <property type="match status" value="1"/>
</dbReference>
<reference evidence="3 4" key="1">
    <citation type="journal article" date="2023" name="Sci. Data">
        <title>Genome assembly of the Korean intertidal mud-creeper Batillaria attramentaria.</title>
        <authorList>
            <person name="Patra A.K."/>
            <person name="Ho P.T."/>
            <person name="Jun S."/>
            <person name="Lee S.J."/>
            <person name="Kim Y."/>
            <person name="Won Y.J."/>
        </authorList>
    </citation>
    <scope>NUCLEOTIDE SEQUENCE [LARGE SCALE GENOMIC DNA]</scope>
    <source>
        <strain evidence="3">Wonlab-2016</strain>
    </source>
</reference>
<dbReference type="InterPro" id="IPR013783">
    <property type="entry name" value="Ig-like_fold"/>
</dbReference>
<feature type="transmembrane region" description="Helical" evidence="1">
    <location>
        <begin position="311"/>
        <end position="328"/>
    </location>
</feature>
<evidence type="ECO:0000259" key="2">
    <source>
        <dbReference type="PROSITE" id="PS50835"/>
    </source>
</evidence>
<name>A0ABD0K096_9CAEN</name>
<dbReference type="InterPro" id="IPR036179">
    <property type="entry name" value="Ig-like_dom_sf"/>
</dbReference>
<evidence type="ECO:0000313" key="4">
    <source>
        <dbReference type="Proteomes" id="UP001519460"/>
    </source>
</evidence>
<dbReference type="Proteomes" id="UP001519460">
    <property type="component" value="Unassembled WGS sequence"/>
</dbReference>
<dbReference type="Gene3D" id="2.60.40.10">
    <property type="entry name" value="Immunoglobulins"/>
    <property type="match status" value="1"/>
</dbReference>
<comment type="caution">
    <text evidence="3">The sequence shown here is derived from an EMBL/GenBank/DDBJ whole genome shotgun (WGS) entry which is preliminary data.</text>
</comment>
<dbReference type="EMBL" id="JACVVK020000285">
    <property type="protein sequence ID" value="KAK7480250.1"/>
    <property type="molecule type" value="Genomic_DNA"/>
</dbReference>